<dbReference type="InterPro" id="IPR045863">
    <property type="entry name" value="CorA_TM1_TM2"/>
</dbReference>
<feature type="region of interest" description="Disordered" evidence="5">
    <location>
        <begin position="623"/>
        <end position="642"/>
    </location>
</feature>
<dbReference type="GO" id="GO:0005886">
    <property type="term" value="C:plasma membrane"/>
    <property type="evidence" value="ECO:0007669"/>
    <property type="project" value="UniProtKB-SubCell"/>
</dbReference>
<dbReference type="InterPro" id="IPR002523">
    <property type="entry name" value="MgTranspt_CorA/ZnTranspt_ZntB"/>
</dbReference>
<dbReference type="GO" id="GO:0000287">
    <property type="term" value="F:magnesium ion binding"/>
    <property type="evidence" value="ECO:0007669"/>
    <property type="project" value="TreeGrafter"/>
</dbReference>
<comment type="caution">
    <text evidence="7">The sequence shown here is derived from an EMBL/GenBank/DDBJ whole genome shotgun (WGS) entry which is preliminary data.</text>
</comment>
<dbReference type="OrthoDB" id="5430812at2759"/>
<dbReference type="Gene3D" id="1.20.58.340">
    <property type="entry name" value="Magnesium transport protein CorA, transmembrane region"/>
    <property type="match status" value="1"/>
</dbReference>
<gene>
    <name evidence="7" type="ORF">B0I36DRAFT_324269</name>
</gene>
<evidence type="ECO:0000313" key="8">
    <source>
        <dbReference type="Proteomes" id="UP000756346"/>
    </source>
</evidence>
<keyword evidence="4 6" id="KW-0472">Membrane</keyword>
<feature type="compositionally biased region" description="Basic and acidic residues" evidence="5">
    <location>
        <begin position="630"/>
        <end position="642"/>
    </location>
</feature>
<keyword evidence="8" id="KW-1185">Reference proteome</keyword>
<keyword evidence="3 6" id="KW-1133">Transmembrane helix</keyword>
<dbReference type="PANTHER" id="PTHR46494:SF1">
    <property type="entry name" value="CORA FAMILY METAL ION TRANSPORTER (EUROFUNG)"/>
    <property type="match status" value="1"/>
</dbReference>
<comment type="subcellular location">
    <subcellularLocation>
        <location evidence="1">Cell membrane</location>
        <topology evidence="1">Multi-pass membrane protein</topology>
    </subcellularLocation>
</comment>
<feature type="transmembrane region" description="Helical" evidence="6">
    <location>
        <begin position="532"/>
        <end position="550"/>
    </location>
</feature>
<organism evidence="7 8">
    <name type="scientific">Microdochium trichocladiopsis</name>
    <dbReference type="NCBI Taxonomy" id="1682393"/>
    <lineage>
        <taxon>Eukaryota</taxon>
        <taxon>Fungi</taxon>
        <taxon>Dikarya</taxon>
        <taxon>Ascomycota</taxon>
        <taxon>Pezizomycotina</taxon>
        <taxon>Sordariomycetes</taxon>
        <taxon>Xylariomycetidae</taxon>
        <taxon>Xylariales</taxon>
        <taxon>Microdochiaceae</taxon>
        <taxon>Microdochium</taxon>
    </lineage>
</organism>
<dbReference type="AlphaFoldDB" id="A0A9P8Y8F4"/>
<evidence type="ECO:0000256" key="2">
    <source>
        <dbReference type="ARBA" id="ARBA00022692"/>
    </source>
</evidence>
<evidence type="ECO:0000256" key="5">
    <source>
        <dbReference type="SAM" id="MobiDB-lite"/>
    </source>
</evidence>
<protein>
    <recommendedName>
        <fullName evidence="9">ADP-ribosylation factor</fullName>
    </recommendedName>
</protein>
<accession>A0A9P8Y8F4</accession>
<dbReference type="RefSeq" id="XP_046013278.1">
    <property type="nucleotide sequence ID" value="XM_046154077.1"/>
</dbReference>
<sequence length="642" mass="71449">MADPSTTQDVVGPIFQDFDEASVFEQMVNSSATADCTNFVVEFGHDRARVARNLELGHFENLYRERDPDYPIRWINIWDTSKKPEVTNFLGDQYEFSQRMIGIMQNAKKFSSMAAKTESSASSSSRRPHAETAAATPAAASARGGAALEDVQLVDLEKGTAASNTQSSAAASSSSAAATAHAAHDQKMPMLDGDDVRLFLLLKNKVNYSSIDQTPNALCIGAHWLHERTPLPGSNARRSDSSKPTSLMPPKHWLWLVLGNDNTVLSLHEDPVIEKVEGISASSPSSAWAKYQARCLEHIRANTLSVLLQLSVHGFERYAHKPLSQSSVRQAMLVKHTRRIGKSSTAMQPQQKLEMLNVEGASNLFYYLFEDYAAAATFQAAEQTLRELTPIVLESDTRKMKPHTAGIIPRLHSLGKDLRELKHLFENYKAMIHKILQTTTEHVATAQLGRSVSGLEQHDGSDAGGGGEEGVIVMAKSARERFERLGERLQWLMLNTIQGYQDETIALSDTYFNLMQQKDTAATARLNRSATLLAKLSVFFLPLSFVTSYYSIQIEEMYEAWVTWDFEKAITITVCVSFVALFFFNKILFVMIDALDKMATKAETLLNKGFVVTGAKMRESTLARRTRRRKDGEARAMASRED</sequence>
<proteinExistence type="predicted"/>
<evidence type="ECO:0008006" key="9">
    <source>
        <dbReference type="Google" id="ProtNLM"/>
    </source>
</evidence>
<evidence type="ECO:0000256" key="4">
    <source>
        <dbReference type="ARBA" id="ARBA00023136"/>
    </source>
</evidence>
<evidence type="ECO:0000256" key="6">
    <source>
        <dbReference type="SAM" id="Phobius"/>
    </source>
</evidence>
<dbReference type="EMBL" id="JAGTJQ010000005">
    <property type="protein sequence ID" value="KAH7031598.1"/>
    <property type="molecule type" value="Genomic_DNA"/>
</dbReference>
<dbReference type="PANTHER" id="PTHR46494">
    <property type="entry name" value="CORA FAMILY METAL ION TRANSPORTER (EUROFUNG)"/>
    <property type="match status" value="1"/>
</dbReference>
<feature type="region of interest" description="Disordered" evidence="5">
    <location>
        <begin position="114"/>
        <end position="142"/>
    </location>
</feature>
<dbReference type="SUPFAM" id="SSF144083">
    <property type="entry name" value="Magnesium transport protein CorA, transmembrane region"/>
    <property type="match status" value="1"/>
</dbReference>
<dbReference type="Pfam" id="PF01544">
    <property type="entry name" value="CorA"/>
    <property type="match status" value="1"/>
</dbReference>
<dbReference type="Proteomes" id="UP000756346">
    <property type="component" value="Unassembled WGS sequence"/>
</dbReference>
<evidence type="ECO:0000256" key="1">
    <source>
        <dbReference type="ARBA" id="ARBA00004651"/>
    </source>
</evidence>
<reference evidence="7" key="1">
    <citation type="journal article" date="2021" name="Nat. Commun.">
        <title>Genetic determinants of endophytism in the Arabidopsis root mycobiome.</title>
        <authorList>
            <person name="Mesny F."/>
            <person name="Miyauchi S."/>
            <person name="Thiergart T."/>
            <person name="Pickel B."/>
            <person name="Atanasova L."/>
            <person name="Karlsson M."/>
            <person name="Huettel B."/>
            <person name="Barry K.W."/>
            <person name="Haridas S."/>
            <person name="Chen C."/>
            <person name="Bauer D."/>
            <person name="Andreopoulos W."/>
            <person name="Pangilinan J."/>
            <person name="LaButti K."/>
            <person name="Riley R."/>
            <person name="Lipzen A."/>
            <person name="Clum A."/>
            <person name="Drula E."/>
            <person name="Henrissat B."/>
            <person name="Kohler A."/>
            <person name="Grigoriev I.V."/>
            <person name="Martin F.M."/>
            <person name="Hacquard S."/>
        </authorList>
    </citation>
    <scope>NUCLEOTIDE SEQUENCE</scope>
    <source>
        <strain evidence="7">MPI-CAGE-CH-0230</strain>
    </source>
</reference>
<dbReference type="GeneID" id="70183623"/>
<dbReference type="GO" id="GO:0015087">
    <property type="term" value="F:cobalt ion transmembrane transporter activity"/>
    <property type="evidence" value="ECO:0007669"/>
    <property type="project" value="TreeGrafter"/>
</dbReference>
<feature type="transmembrane region" description="Helical" evidence="6">
    <location>
        <begin position="570"/>
        <end position="592"/>
    </location>
</feature>
<keyword evidence="2 6" id="KW-0812">Transmembrane</keyword>
<evidence type="ECO:0000313" key="7">
    <source>
        <dbReference type="EMBL" id="KAH7031598.1"/>
    </source>
</evidence>
<evidence type="ECO:0000256" key="3">
    <source>
        <dbReference type="ARBA" id="ARBA00022989"/>
    </source>
</evidence>
<dbReference type="GO" id="GO:0015095">
    <property type="term" value="F:magnesium ion transmembrane transporter activity"/>
    <property type="evidence" value="ECO:0007669"/>
    <property type="project" value="TreeGrafter"/>
</dbReference>
<name>A0A9P8Y8F4_9PEZI</name>
<dbReference type="GO" id="GO:0050897">
    <property type="term" value="F:cobalt ion binding"/>
    <property type="evidence" value="ECO:0007669"/>
    <property type="project" value="TreeGrafter"/>
</dbReference>